<keyword evidence="1" id="KW-0812">Transmembrane</keyword>
<keyword evidence="3" id="KW-1185">Reference proteome</keyword>
<name>A0ABT1C429_9HYPH</name>
<accession>A0ABT1C429</accession>
<keyword evidence="1" id="KW-0472">Membrane</keyword>
<evidence type="ECO:0008006" key="4">
    <source>
        <dbReference type="Google" id="ProtNLM"/>
    </source>
</evidence>
<evidence type="ECO:0000256" key="1">
    <source>
        <dbReference type="SAM" id="Phobius"/>
    </source>
</evidence>
<comment type="caution">
    <text evidence="2">The sequence shown here is derived from an EMBL/GenBank/DDBJ whole genome shotgun (WGS) entry which is preliminary data.</text>
</comment>
<evidence type="ECO:0000313" key="2">
    <source>
        <dbReference type="EMBL" id="MCO6049584.1"/>
    </source>
</evidence>
<organism evidence="2 3">
    <name type="scientific">Mesorhizobium liriopis</name>
    <dbReference type="NCBI Taxonomy" id="2953882"/>
    <lineage>
        <taxon>Bacteria</taxon>
        <taxon>Pseudomonadati</taxon>
        <taxon>Pseudomonadota</taxon>
        <taxon>Alphaproteobacteria</taxon>
        <taxon>Hyphomicrobiales</taxon>
        <taxon>Phyllobacteriaceae</taxon>
        <taxon>Mesorhizobium</taxon>
    </lineage>
</organism>
<dbReference type="Proteomes" id="UP001205906">
    <property type="component" value="Unassembled WGS sequence"/>
</dbReference>
<dbReference type="RefSeq" id="WP_252817527.1">
    <property type="nucleotide sequence ID" value="NZ_JAMXQS010000003.1"/>
</dbReference>
<dbReference type="EMBL" id="JAMXQS010000003">
    <property type="protein sequence ID" value="MCO6049584.1"/>
    <property type="molecule type" value="Genomic_DNA"/>
</dbReference>
<protein>
    <recommendedName>
        <fullName evidence="4">Preprotein translocase subunit SecE</fullName>
    </recommendedName>
</protein>
<evidence type="ECO:0000313" key="3">
    <source>
        <dbReference type="Proteomes" id="UP001205906"/>
    </source>
</evidence>
<proteinExistence type="predicted"/>
<gene>
    <name evidence="2" type="ORF">NGM99_07240</name>
</gene>
<sequence length="59" mass="6677">MSPHRQHMPGAITRWLLAKRRKPKPGHGFQTSDFLFVIVLAGAVLVFVFQILPRLLGII</sequence>
<keyword evidence="1" id="KW-1133">Transmembrane helix</keyword>
<reference evidence="2 3" key="1">
    <citation type="submission" date="2022-06" db="EMBL/GenBank/DDBJ databases">
        <title>Mesorhizobium sp. strain RP14 Genome sequencing and assembly.</title>
        <authorList>
            <person name="Kim I."/>
        </authorList>
    </citation>
    <scope>NUCLEOTIDE SEQUENCE [LARGE SCALE GENOMIC DNA]</scope>
    <source>
        <strain evidence="3">RP14(2022)</strain>
    </source>
</reference>
<feature type="transmembrane region" description="Helical" evidence="1">
    <location>
        <begin position="34"/>
        <end position="52"/>
    </location>
</feature>